<keyword evidence="1" id="KW-1133">Transmembrane helix</keyword>
<keyword evidence="1" id="KW-0812">Transmembrane</keyword>
<reference evidence="2" key="1">
    <citation type="submission" date="2020-10" db="EMBL/GenBank/DDBJ databases">
        <authorList>
            <person name="Gilroy R."/>
        </authorList>
    </citation>
    <scope>NUCLEOTIDE SEQUENCE</scope>
    <source>
        <strain evidence="2">ChiBcolR7-354</strain>
    </source>
</reference>
<dbReference type="EMBL" id="DVGA01000072">
    <property type="protein sequence ID" value="HIQ79030.1"/>
    <property type="molecule type" value="Genomic_DNA"/>
</dbReference>
<keyword evidence="2" id="KW-0808">Transferase</keyword>
<keyword evidence="2" id="KW-0418">Kinase</keyword>
<dbReference type="Proteomes" id="UP000824262">
    <property type="component" value="Unassembled WGS sequence"/>
</dbReference>
<evidence type="ECO:0000256" key="1">
    <source>
        <dbReference type="SAM" id="Phobius"/>
    </source>
</evidence>
<feature type="transmembrane region" description="Helical" evidence="1">
    <location>
        <begin position="177"/>
        <end position="195"/>
    </location>
</feature>
<evidence type="ECO:0000313" key="2">
    <source>
        <dbReference type="EMBL" id="HIQ79030.1"/>
    </source>
</evidence>
<gene>
    <name evidence="2" type="ORF">IAB77_07210</name>
</gene>
<dbReference type="AlphaFoldDB" id="A0A9D0ZER2"/>
<protein>
    <submittedName>
        <fullName evidence="2">Histidine kinase</fullName>
    </submittedName>
</protein>
<comment type="caution">
    <text evidence="2">The sequence shown here is derived from an EMBL/GenBank/DDBJ whole genome shotgun (WGS) entry which is preliminary data.</text>
</comment>
<reference evidence="2" key="2">
    <citation type="journal article" date="2021" name="PeerJ">
        <title>Extensive microbial diversity within the chicken gut microbiome revealed by metagenomics and culture.</title>
        <authorList>
            <person name="Gilroy R."/>
            <person name="Ravi A."/>
            <person name="Getino M."/>
            <person name="Pursley I."/>
            <person name="Horton D.L."/>
            <person name="Alikhan N.F."/>
            <person name="Baker D."/>
            <person name="Gharbi K."/>
            <person name="Hall N."/>
            <person name="Watson M."/>
            <person name="Adriaenssens E.M."/>
            <person name="Foster-Nyarko E."/>
            <person name="Jarju S."/>
            <person name="Secka A."/>
            <person name="Antonio M."/>
            <person name="Oren A."/>
            <person name="Chaudhuri R.R."/>
            <person name="La Ragione R."/>
            <person name="Hildebrand F."/>
            <person name="Pallen M.J."/>
        </authorList>
    </citation>
    <scope>NUCLEOTIDE SEQUENCE</scope>
    <source>
        <strain evidence="2">ChiBcolR7-354</strain>
    </source>
</reference>
<evidence type="ECO:0000313" key="3">
    <source>
        <dbReference type="Proteomes" id="UP000824262"/>
    </source>
</evidence>
<sequence length="201" mass="22302">MEIIDNSIQFTATLICCAVSGVLYLRRRSTERFLLACFYGCFALGLLYWTLYLVFFESTPDAFYVSEIIWISSCIFLYLLQYNVAGKEGQRRSCRAAWLAPALGAVMLAFYCIFGSDIPAAILRCSLMTALAWKAICGLCSGGRRPFHTAVLCFVGAEYALWASSVNWLGDTLANPYFWIDFLLTGILVSLLPASGEAVKP</sequence>
<keyword evidence="1" id="KW-0472">Membrane</keyword>
<accession>A0A9D0ZER2</accession>
<feature type="transmembrane region" description="Helical" evidence="1">
    <location>
        <begin position="96"/>
        <end position="114"/>
    </location>
</feature>
<proteinExistence type="predicted"/>
<name>A0A9D0ZER2_9FIRM</name>
<feature type="transmembrane region" description="Helical" evidence="1">
    <location>
        <begin position="62"/>
        <end position="84"/>
    </location>
</feature>
<organism evidence="2 3">
    <name type="scientific">Candidatus Scatomorpha intestinavium</name>
    <dbReference type="NCBI Taxonomy" id="2840922"/>
    <lineage>
        <taxon>Bacteria</taxon>
        <taxon>Bacillati</taxon>
        <taxon>Bacillota</taxon>
        <taxon>Clostridia</taxon>
        <taxon>Eubacteriales</taxon>
        <taxon>Candidatus Scatomorpha</taxon>
    </lineage>
</organism>
<feature type="transmembrane region" description="Helical" evidence="1">
    <location>
        <begin position="33"/>
        <end position="56"/>
    </location>
</feature>
<dbReference type="GO" id="GO:0016301">
    <property type="term" value="F:kinase activity"/>
    <property type="evidence" value="ECO:0007669"/>
    <property type="project" value="UniProtKB-KW"/>
</dbReference>